<protein>
    <submittedName>
        <fullName evidence="1">Uncharacterized protein</fullName>
    </submittedName>
</protein>
<dbReference type="RefSeq" id="WP_126628388.1">
    <property type="nucleotide sequence ID" value="NZ_BIFT01000001.1"/>
</dbReference>
<dbReference type="EMBL" id="BIFT01000001">
    <property type="protein sequence ID" value="GCE28134.1"/>
    <property type="molecule type" value="Genomic_DNA"/>
</dbReference>
<comment type="caution">
    <text evidence="1">The sequence shown here is derived from an EMBL/GenBank/DDBJ whole genome shotgun (WGS) entry which is preliminary data.</text>
</comment>
<sequence length="267" mass="30567">MVQLSDRYYSGREVQRKLAITEPALRNLVNQRKLRKITPPGRKTGVYLKEEVDTYAEKWLAFLTAEEPPKTNFAIAQEEDMETVYQISKRAISPNTMSSQLRQSWLRKNPESCYVVKHGDKVVAFFHLLPLKHETLMDFMNGKIRGWEIDAENVEAFEPGKAVECLAIIASEPDVDATTRKHYVRVLIRGLTNELGKLGRRGVILSKVYATSETPTGIAMALHVGMEQFGNKLGKRLTFVLDPNTSKSFLVDEYKRGVKEWQKFHHK</sequence>
<proteinExistence type="predicted"/>
<dbReference type="OrthoDB" id="147818at2"/>
<accession>A0A402B9T0</accession>
<reference evidence="2" key="1">
    <citation type="submission" date="2018-12" db="EMBL/GenBank/DDBJ databases">
        <title>Tengunoibacter tsumagoiensis gen. nov., sp. nov., Dictyobacter kobayashii sp. nov., D. alpinus sp. nov., and D. joshuensis sp. nov. and description of Dictyobacteraceae fam. nov. within the order Ktedonobacterales isolated from Tengu-no-mugimeshi.</title>
        <authorList>
            <person name="Wang C.M."/>
            <person name="Zheng Y."/>
            <person name="Sakai Y."/>
            <person name="Toyoda A."/>
            <person name="Minakuchi Y."/>
            <person name="Abe K."/>
            <person name="Yokota A."/>
            <person name="Yabe S."/>
        </authorList>
    </citation>
    <scope>NUCLEOTIDE SEQUENCE [LARGE SCALE GENOMIC DNA]</scope>
    <source>
        <strain evidence="2">Uno16</strain>
    </source>
</reference>
<evidence type="ECO:0000313" key="2">
    <source>
        <dbReference type="Proteomes" id="UP000287171"/>
    </source>
</evidence>
<keyword evidence="2" id="KW-1185">Reference proteome</keyword>
<evidence type="ECO:0000313" key="1">
    <source>
        <dbReference type="EMBL" id="GCE28134.1"/>
    </source>
</evidence>
<name>A0A402B9T0_9CHLR</name>
<dbReference type="Gene3D" id="3.40.630.30">
    <property type="match status" value="1"/>
</dbReference>
<dbReference type="Proteomes" id="UP000287171">
    <property type="component" value="Unassembled WGS sequence"/>
</dbReference>
<organism evidence="1 2">
    <name type="scientific">Dictyobacter alpinus</name>
    <dbReference type="NCBI Taxonomy" id="2014873"/>
    <lineage>
        <taxon>Bacteria</taxon>
        <taxon>Bacillati</taxon>
        <taxon>Chloroflexota</taxon>
        <taxon>Ktedonobacteria</taxon>
        <taxon>Ktedonobacterales</taxon>
        <taxon>Dictyobacteraceae</taxon>
        <taxon>Dictyobacter</taxon>
    </lineage>
</organism>
<gene>
    <name evidence="1" type="ORF">KDA_36180</name>
</gene>
<dbReference type="AlphaFoldDB" id="A0A402B9T0"/>